<evidence type="ECO:0000313" key="2">
    <source>
        <dbReference type="Proteomes" id="UP000002531"/>
    </source>
</evidence>
<accession>Q3SPP4</accession>
<evidence type="ECO:0000313" key="1">
    <source>
        <dbReference type="EMBL" id="ABA05747.1"/>
    </source>
</evidence>
<protein>
    <recommendedName>
        <fullName evidence="3">Cysteine-rich CWC</fullName>
    </recommendedName>
</protein>
<keyword evidence="2" id="KW-1185">Reference proteome</keyword>
<dbReference type="HOGENOM" id="CLU_173275_2_0_5"/>
<dbReference type="STRING" id="323098.Nwi_2494"/>
<proteinExistence type="predicted"/>
<dbReference type="eggNOG" id="ENOG50314GF">
    <property type="taxonomic scope" value="Bacteria"/>
</dbReference>
<dbReference type="KEGG" id="nwi:Nwi_2494"/>
<organism evidence="1 2">
    <name type="scientific">Nitrobacter winogradskyi (strain ATCC 25391 / DSM 10237 / CIP 104748 / NCIMB 11846 / Nb-255)</name>
    <dbReference type="NCBI Taxonomy" id="323098"/>
    <lineage>
        <taxon>Bacteria</taxon>
        <taxon>Pseudomonadati</taxon>
        <taxon>Pseudomonadota</taxon>
        <taxon>Alphaproteobacteria</taxon>
        <taxon>Hyphomicrobiales</taxon>
        <taxon>Nitrobacteraceae</taxon>
        <taxon>Nitrobacter</taxon>
    </lineage>
</organism>
<dbReference type="Proteomes" id="UP000002531">
    <property type="component" value="Chromosome"/>
</dbReference>
<name>Q3SPP4_NITWN</name>
<evidence type="ECO:0008006" key="3">
    <source>
        <dbReference type="Google" id="ProtNLM"/>
    </source>
</evidence>
<gene>
    <name evidence="1" type="ordered locus">Nwi_2494</name>
</gene>
<reference evidence="1 2" key="1">
    <citation type="journal article" date="2006" name="Appl. Environ. Microbiol.">
        <title>Genome sequence of the chemolithoautotrophic nitrite-oxidizing bacterium Nitrobacter winogradskyi Nb-255.</title>
        <authorList>
            <person name="Starkenburg S.R."/>
            <person name="Chain P.S."/>
            <person name="Sayavedra-Soto L.A."/>
            <person name="Hauser L."/>
            <person name="Land M.L."/>
            <person name="Larimer F.W."/>
            <person name="Malfatti S.A."/>
            <person name="Klotz M.G."/>
            <person name="Bottomley P.J."/>
            <person name="Arp D.J."/>
            <person name="Hickey W.J."/>
        </authorList>
    </citation>
    <scope>NUCLEOTIDE SEQUENCE [LARGE SCALE GENOMIC DNA]</scope>
    <source>
        <strain evidence="2">ATCC 25391 / DSM 10237 / CIP 104748 / NCIMB 11846 / Nb-255</strain>
    </source>
</reference>
<dbReference type="EMBL" id="CP000115">
    <property type="protein sequence ID" value="ABA05747.1"/>
    <property type="molecule type" value="Genomic_DNA"/>
</dbReference>
<dbReference type="AlphaFoldDB" id="Q3SPP4"/>
<sequence length="78" mass="8525">MVAHRSTWPENAPMTRPIGQQAVRRLICSGCGTEFNCDPSGNCWCAEEPGRLPMPTEGGDCLCRDCLRKAVSRSSPKT</sequence>